<evidence type="ECO:0008006" key="3">
    <source>
        <dbReference type="Google" id="ProtNLM"/>
    </source>
</evidence>
<dbReference type="Gene3D" id="3.30.470.20">
    <property type="entry name" value="ATP-grasp fold, B domain"/>
    <property type="match status" value="1"/>
</dbReference>
<accession>A0A0C3S8R6</accession>
<dbReference type="PROSITE" id="PS51221">
    <property type="entry name" value="TTL"/>
    <property type="match status" value="1"/>
</dbReference>
<dbReference type="Pfam" id="PF03133">
    <property type="entry name" value="TTL"/>
    <property type="match status" value="1"/>
</dbReference>
<dbReference type="STRING" id="745531.A0A0C3S8R6"/>
<dbReference type="OrthoDB" id="202825at2759"/>
<evidence type="ECO:0000313" key="1">
    <source>
        <dbReference type="EMBL" id="KIP05570.1"/>
    </source>
</evidence>
<proteinExistence type="predicted"/>
<dbReference type="AlphaFoldDB" id="A0A0C3S8R6"/>
<reference evidence="1 2" key="1">
    <citation type="journal article" date="2014" name="PLoS Genet.">
        <title>Analysis of the Phlebiopsis gigantea genome, transcriptome and secretome provides insight into its pioneer colonization strategies of wood.</title>
        <authorList>
            <person name="Hori C."/>
            <person name="Ishida T."/>
            <person name="Igarashi K."/>
            <person name="Samejima M."/>
            <person name="Suzuki H."/>
            <person name="Master E."/>
            <person name="Ferreira P."/>
            <person name="Ruiz-Duenas F.J."/>
            <person name="Held B."/>
            <person name="Canessa P."/>
            <person name="Larrondo L.F."/>
            <person name="Schmoll M."/>
            <person name="Druzhinina I.S."/>
            <person name="Kubicek C.P."/>
            <person name="Gaskell J.A."/>
            <person name="Kersten P."/>
            <person name="St John F."/>
            <person name="Glasner J."/>
            <person name="Sabat G."/>
            <person name="Splinter BonDurant S."/>
            <person name="Syed K."/>
            <person name="Yadav J."/>
            <person name="Mgbeahuruike A.C."/>
            <person name="Kovalchuk A."/>
            <person name="Asiegbu F.O."/>
            <person name="Lackner G."/>
            <person name="Hoffmeister D."/>
            <person name="Rencoret J."/>
            <person name="Gutierrez A."/>
            <person name="Sun H."/>
            <person name="Lindquist E."/>
            <person name="Barry K."/>
            <person name="Riley R."/>
            <person name="Grigoriev I.V."/>
            <person name="Henrissat B."/>
            <person name="Kues U."/>
            <person name="Berka R.M."/>
            <person name="Martinez A.T."/>
            <person name="Covert S.F."/>
            <person name="Blanchette R.A."/>
            <person name="Cullen D."/>
        </authorList>
    </citation>
    <scope>NUCLEOTIDE SEQUENCE [LARGE SCALE GENOMIC DNA]</scope>
    <source>
        <strain evidence="1 2">11061_1 CR5-6</strain>
    </source>
</reference>
<dbReference type="SUPFAM" id="SSF56059">
    <property type="entry name" value="Glutathione synthetase ATP-binding domain-like"/>
    <property type="match status" value="1"/>
</dbReference>
<dbReference type="GO" id="GO:0000932">
    <property type="term" value="C:P-body"/>
    <property type="evidence" value="ECO:0007669"/>
    <property type="project" value="TreeGrafter"/>
</dbReference>
<dbReference type="InterPro" id="IPR004344">
    <property type="entry name" value="TTL/TTLL_fam"/>
</dbReference>
<dbReference type="InterPro" id="IPR027746">
    <property type="entry name" value="TTL"/>
</dbReference>
<dbReference type="HOGENOM" id="CLU_031301_0_0_1"/>
<keyword evidence="2" id="KW-1185">Reference proteome</keyword>
<protein>
    <recommendedName>
        <fullName evidence="3">Tubulin-tyrosine ligase</fullName>
    </recommendedName>
</protein>
<name>A0A0C3S8R6_PHLG1</name>
<organism evidence="1 2">
    <name type="scientific">Phlebiopsis gigantea (strain 11061_1 CR5-6)</name>
    <name type="common">White-rot fungus</name>
    <name type="synonym">Peniophora gigantea</name>
    <dbReference type="NCBI Taxonomy" id="745531"/>
    <lineage>
        <taxon>Eukaryota</taxon>
        <taxon>Fungi</taxon>
        <taxon>Dikarya</taxon>
        <taxon>Basidiomycota</taxon>
        <taxon>Agaricomycotina</taxon>
        <taxon>Agaricomycetes</taxon>
        <taxon>Polyporales</taxon>
        <taxon>Phanerochaetaceae</taxon>
        <taxon>Phlebiopsis</taxon>
    </lineage>
</organism>
<dbReference type="EMBL" id="KN840540">
    <property type="protein sequence ID" value="KIP05570.1"/>
    <property type="molecule type" value="Genomic_DNA"/>
</dbReference>
<dbReference type="PANTHER" id="PTHR47551">
    <property type="entry name" value="TUBULIN--TYROSINE LIGASE PBY1-RELATED"/>
    <property type="match status" value="1"/>
</dbReference>
<dbReference type="PANTHER" id="PTHR47551:SF1">
    <property type="entry name" value="TUBULIN--TYROSINE LIGASE PBY1-RELATED"/>
    <property type="match status" value="1"/>
</dbReference>
<gene>
    <name evidence="1" type="ORF">PHLGIDRAFT_30875</name>
</gene>
<dbReference type="Proteomes" id="UP000053257">
    <property type="component" value="Unassembled WGS sequence"/>
</dbReference>
<sequence length="457" mass="50958">MTSLPQITAFVSWPSAPLTDSLVRNALSKIIPPVTILSTLTETDKKARSLLQWATYDAIDHELTLFSPGSLTCAYTIRKALIRKHFLSRSAYRHVVKHPDSPLKNGVPKTWEIELHFLDELDEMWADELYDLGEELDKGEKWMILKPGMSDRGQGIRLFHTKEELESIFEEFEDDDSDGEDEDVVNADVEDDGPDTGIATSQLRHFVIQEYLSSPLLLDPSQVPLHGSPILDNLSDPKGHKFHLRAYCVASGALTVYLYTRILALFSSVPYSPPTSDDLELSAHLTNTSLQTDKGEQFVRLLDELAGCAVLSGAGDSQSALSTVDLDDIRDQIAVLMGETFNAALGMSVHFQPLPNVFELFGVDFLVTHHPEPTASRRFHVSLLEVNAEPAIELTGPRLTWILEDLFCAIAQVCVTPYFRAQLHDGGEGEEREWSVGETKENLRKCLDVQVRAEGGW</sequence>
<evidence type="ECO:0000313" key="2">
    <source>
        <dbReference type="Proteomes" id="UP000053257"/>
    </source>
</evidence>